<evidence type="ECO:0000256" key="6">
    <source>
        <dbReference type="RuleBase" id="RU362125"/>
    </source>
</evidence>
<evidence type="ECO:0000313" key="10">
    <source>
        <dbReference type="EMBL" id="SDC36046.1"/>
    </source>
</evidence>
<dbReference type="Gene3D" id="1.10.540.10">
    <property type="entry name" value="Acyl-CoA dehydrogenase/oxidase, N-terminal domain"/>
    <property type="match status" value="1"/>
</dbReference>
<dbReference type="SUPFAM" id="SSF56645">
    <property type="entry name" value="Acyl-CoA dehydrogenase NM domain-like"/>
    <property type="match status" value="1"/>
</dbReference>
<dbReference type="InterPro" id="IPR006091">
    <property type="entry name" value="Acyl-CoA_Oxase/DH_mid-dom"/>
</dbReference>
<protein>
    <submittedName>
        <fullName evidence="10">Pimeloyl-CoA dehydrogenase, large subunit</fullName>
    </submittedName>
</protein>
<evidence type="ECO:0000259" key="8">
    <source>
        <dbReference type="Pfam" id="PF02770"/>
    </source>
</evidence>
<dbReference type="GO" id="GO:0050660">
    <property type="term" value="F:flavin adenine dinucleotide binding"/>
    <property type="evidence" value="ECO:0007669"/>
    <property type="project" value="InterPro"/>
</dbReference>
<dbReference type="FunFam" id="2.40.110.10:FF:000011">
    <property type="entry name" value="Acyl-CoA dehydrogenase FadE34"/>
    <property type="match status" value="1"/>
</dbReference>
<comment type="cofactor">
    <cofactor evidence="1 6">
        <name>FAD</name>
        <dbReference type="ChEBI" id="CHEBI:57692"/>
    </cofactor>
</comment>
<feature type="domain" description="Acyl-CoA dehydrogenase/oxidase C-terminal" evidence="7">
    <location>
        <begin position="231"/>
        <end position="397"/>
    </location>
</feature>
<keyword evidence="5 6" id="KW-0560">Oxidoreductase</keyword>
<keyword evidence="4 6" id="KW-0274">FAD</keyword>
<dbReference type="InterPro" id="IPR037069">
    <property type="entry name" value="AcylCoA_DH/ox_N_sf"/>
</dbReference>
<dbReference type="Pfam" id="PF02771">
    <property type="entry name" value="Acyl-CoA_dh_N"/>
    <property type="match status" value="1"/>
</dbReference>
<feature type="domain" description="Acyl-CoA dehydrogenase/oxidase N-terminal" evidence="9">
    <location>
        <begin position="6"/>
        <end position="119"/>
    </location>
</feature>
<proteinExistence type="inferred from homology"/>
<feature type="domain" description="Acyl-CoA oxidase/dehydrogenase middle" evidence="8">
    <location>
        <begin position="125"/>
        <end position="219"/>
    </location>
</feature>
<evidence type="ECO:0000256" key="2">
    <source>
        <dbReference type="ARBA" id="ARBA00009347"/>
    </source>
</evidence>
<dbReference type="Gene3D" id="1.20.140.10">
    <property type="entry name" value="Butyryl-CoA Dehydrogenase, subunit A, domain 3"/>
    <property type="match status" value="1"/>
</dbReference>
<dbReference type="PANTHER" id="PTHR43292:SF3">
    <property type="entry name" value="ACYL-COA DEHYDROGENASE FADE29"/>
    <property type="match status" value="1"/>
</dbReference>
<dbReference type="Proteomes" id="UP000198925">
    <property type="component" value="Unassembled WGS sequence"/>
</dbReference>
<evidence type="ECO:0000256" key="4">
    <source>
        <dbReference type="ARBA" id="ARBA00022827"/>
    </source>
</evidence>
<name>A0A1G6L0A4_9PROT</name>
<dbReference type="InterPro" id="IPR052161">
    <property type="entry name" value="Mycobact_Acyl-CoA_DH"/>
</dbReference>
<accession>A0A1G6L0A4</accession>
<dbReference type="AlphaFoldDB" id="A0A1G6L0A4"/>
<dbReference type="GO" id="GO:0005886">
    <property type="term" value="C:plasma membrane"/>
    <property type="evidence" value="ECO:0007669"/>
    <property type="project" value="TreeGrafter"/>
</dbReference>
<dbReference type="EMBL" id="FMZX01000001">
    <property type="protein sequence ID" value="SDC36046.1"/>
    <property type="molecule type" value="Genomic_DNA"/>
</dbReference>
<dbReference type="InterPro" id="IPR036250">
    <property type="entry name" value="AcylCo_DH-like_C"/>
</dbReference>
<evidence type="ECO:0000259" key="9">
    <source>
        <dbReference type="Pfam" id="PF02771"/>
    </source>
</evidence>
<evidence type="ECO:0000256" key="1">
    <source>
        <dbReference type="ARBA" id="ARBA00001974"/>
    </source>
</evidence>
<organism evidence="10 11">
    <name type="scientific">Belnapia rosea</name>
    <dbReference type="NCBI Taxonomy" id="938405"/>
    <lineage>
        <taxon>Bacteria</taxon>
        <taxon>Pseudomonadati</taxon>
        <taxon>Pseudomonadota</taxon>
        <taxon>Alphaproteobacteria</taxon>
        <taxon>Acetobacterales</taxon>
        <taxon>Roseomonadaceae</taxon>
        <taxon>Belnapia</taxon>
    </lineage>
</organism>
<dbReference type="Pfam" id="PF00441">
    <property type="entry name" value="Acyl-CoA_dh_1"/>
    <property type="match status" value="1"/>
</dbReference>
<comment type="similarity">
    <text evidence="2 6">Belongs to the acyl-CoA dehydrogenase family.</text>
</comment>
<keyword evidence="3 6" id="KW-0285">Flavoprotein</keyword>
<dbReference type="RefSeq" id="WP_090566925.1">
    <property type="nucleotide sequence ID" value="NZ_FMXZ01000012.1"/>
</dbReference>
<dbReference type="InterPro" id="IPR009100">
    <property type="entry name" value="AcylCoA_DH/oxidase_NM_dom_sf"/>
</dbReference>
<evidence type="ECO:0000256" key="5">
    <source>
        <dbReference type="ARBA" id="ARBA00023002"/>
    </source>
</evidence>
<dbReference type="Pfam" id="PF02770">
    <property type="entry name" value="Acyl-CoA_dh_M"/>
    <property type="match status" value="1"/>
</dbReference>
<dbReference type="SUPFAM" id="SSF47203">
    <property type="entry name" value="Acyl-CoA dehydrogenase C-terminal domain-like"/>
    <property type="match status" value="1"/>
</dbReference>
<sequence>MDLRFTDEEIAFRQEVRDFIAKELPAETRERMVAGRSPTKQQVVDWQRKLNARGWAAPEWPKEAGGPGWTLAQRYIFREELQQAPAPSPLGFNINMCGPVIIEFGTEEQKQKYLPRMLNLDDWWCQGFSEPGAGSDLAGLKTRAVREGDHYVVNGQKTWTTLAQHADWIFLLVRTDPNAKKQEGISFLLCDMKTPGITVRPIITIEGGHEVNEVFFDDVKVPAENLVGEENRGWDCAKFLLGNERFGQARVGASRERIRRLKVIAQESMDGGRPLMEDPDFRRKVTEIEVELKALEMTVMRVIATESKRKDKKPDPATSVLKIKGTEIQQMCSELLMKAAGPYAWADGDPDEEDGSNDVDVAPDWAFGLAGVYFNWRKQSIYGGSNEIQRNIMAKAFLGL</sequence>
<dbReference type="InterPro" id="IPR013786">
    <property type="entry name" value="AcylCoA_DH/ox_N"/>
</dbReference>
<keyword evidence="11" id="KW-1185">Reference proteome</keyword>
<evidence type="ECO:0000259" key="7">
    <source>
        <dbReference type="Pfam" id="PF00441"/>
    </source>
</evidence>
<evidence type="ECO:0000256" key="3">
    <source>
        <dbReference type="ARBA" id="ARBA00022630"/>
    </source>
</evidence>
<evidence type="ECO:0000313" key="11">
    <source>
        <dbReference type="Proteomes" id="UP000198925"/>
    </source>
</evidence>
<dbReference type="GO" id="GO:0016627">
    <property type="term" value="F:oxidoreductase activity, acting on the CH-CH group of donors"/>
    <property type="evidence" value="ECO:0007669"/>
    <property type="project" value="InterPro"/>
</dbReference>
<gene>
    <name evidence="10" type="ORF">SAMN04487779_1001693</name>
</gene>
<dbReference type="PANTHER" id="PTHR43292">
    <property type="entry name" value="ACYL-COA DEHYDROGENASE"/>
    <property type="match status" value="1"/>
</dbReference>
<dbReference type="Gene3D" id="2.40.110.10">
    <property type="entry name" value="Butyryl-CoA Dehydrogenase, subunit A, domain 2"/>
    <property type="match status" value="1"/>
</dbReference>
<dbReference type="InterPro" id="IPR046373">
    <property type="entry name" value="Acyl-CoA_Oxase/DH_mid-dom_sf"/>
</dbReference>
<dbReference type="OrthoDB" id="5510711at2"/>
<dbReference type="STRING" id="938405.SAMN02927895_03846"/>
<reference evidence="10 11" key="1">
    <citation type="submission" date="2016-10" db="EMBL/GenBank/DDBJ databases">
        <authorList>
            <person name="de Groot N.N."/>
        </authorList>
    </citation>
    <scope>NUCLEOTIDE SEQUENCE [LARGE SCALE GENOMIC DNA]</scope>
    <source>
        <strain evidence="10 11">CPCC 100156</strain>
    </source>
</reference>
<dbReference type="InterPro" id="IPR009075">
    <property type="entry name" value="AcylCo_DH/oxidase_C"/>
</dbReference>